<dbReference type="PANTHER" id="PTHR19317:SF0">
    <property type="entry name" value="PRENYLATED RAB ACCEPTOR PROTEIN 1"/>
    <property type="match status" value="1"/>
</dbReference>
<evidence type="ECO:0000256" key="3">
    <source>
        <dbReference type="ARBA" id="ARBA00022989"/>
    </source>
</evidence>
<keyword evidence="4 5" id="KW-0472">Membrane</keyword>
<reference evidence="7 8" key="1">
    <citation type="journal article" date="2010" name="Nature">
        <title>The Ectocarpus genome and the independent evolution of multicellularity in brown algae.</title>
        <authorList>
            <person name="Cock J.M."/>
            <person name="Sterck L."/>
            <person name="Rouze P."/>
            <person name="Scornet D."/>
            <person name="Allen A.E."/>
            <person name="Amoutzias G."/>
            <person name="Anthouard V."/>
            <person name="Artiguenave F."/>
            <person name="Aury J.M."/>
            <person name="Badger J.H."/>
            <person name="Beszteri B."/>
            <person name="Billiau K."/>
            <person name="Bonnet E."/>
            <person name="Bothwell J.H."/>
            <person name="Bowler C."/>
            <person name="Boyen C."/>
            <person name="Brownlee C."/>
            <person name="Carrano C.J."/>
            <person name="Charrier B."/>
            <person name="Cho G.Y."/>
            <person name="Coelho S.M."/>
            <person name="Collen J."/>
            <person name="Corre E."/>
            <person name="Da Silva C."/>
            <person name="Delage L."/>
            <person name="Delaroque N."/>
            <person name="Dittami S.M."/>
            <person name="Doulbeau S."/>
            <person name="Elias M."/>
            <person name="Farnham G."/>
            <person name="Gachon C.M."/>
            <person name="Gschloessl B."/>
            <person name="Heesch S."/>
            <person name="Jabbari K."/>
            <person name="Jubin C."/>
            <person name="Kawai H."/>
            <person name="Kimura K."/>
            <person name="Kloareg B."/>
            <person name="Kupper F.C."/>
            <person name="Lang D."/>
            <person name="Le Bail A."/>
            <person name="Leblanc C."/>
            <person name="Lerouge P."/>
            <person name="Lohr M."/>
            <person name="Lopez P.J."/>
            <person name="Martens C."/>
            <person name="Maumus F."/>
            <person name="Michel G."/>
            <person name="Miranda-Saavedra D."/>
            <person name="Morales J."/>
            <person name="Moreau H."/>
            <person name="Motomura T."/>
            <person name="Nagasato C."/>
            <person name="Napoli C.A."/>
            <person name="Nelson D.R."/>
            <person name="Nyvall-Collen P."/>
            <person name="Peters A.F."/>
            <person name="Pommier C."/>
            <person name="Potin P."/>
            <person name="Poulain J."/>
            <person name="Quesneville H."/>
            <person name="Read B."/>
            <person name="Rensing S.A."/>
            <person name="Ritter A."/>
            <person name="Rousvoal S."/>
            <person name="Samanta M."/>
            <person name="Samson G."/>
            <person name="Schroeder D.C."/>
            <person name="Segurens B."/>
            <person name="Strittmatter M."/>
            <person name="Tonon T."/>
            <person name="Tregear J.W."/>
            <person name="Valentin K."/>
            <person name="von Dassow P."/>
            <person name="Yamagishi T."/>
            <person name="Van de Peer Y."/>
            <person name="Wincker P."/>
        </authorList>
    </citation>
    <scope>NUCLEOTIDE SEQUENCE [LARGE SCALE GENOMIC DNA]</scope>
    <source>
        <strain evidence="8">Ec32 / CCAP1310/4</strain>
    </source>
</reference>
<accession>D8LEX3</accession>
<keyword evidence="2 5" id="KW-0812">Transmembrane</keyword>
<feature type="region of interest" description="Disordered" evidence="6">
    <location>
        <begin position="1"/>
        <end position="25"/>
    </location>
</feature>
<evidence type="ECO:0000256" key="5">
    <source>
        <dbReference type="RuleBase" id="RU363107"/>
    </source>
</evidence>
<name>D8LEX3_ECTSI</name>
<dbReference type="AlphaFoldDB" id="D8LEX3"/>
<evidence type="ECO:0000313" key="7">
    <source>
        <dbReference type="EMBL" id="CBN79793.1"/>
    </source>
</evidence>
<feature type="transmembrane region" description="Helical" evidence="5">
    <location>
        <begin position="94"/>
        <end position="127"/>
    </location>
</feature>
<evidence type="ECO:0000256" key="1">
    <source>
        <dbReference type="ARBA" id="ARBA00004141"/>
    </source>
</evidence>
<dbReference type="EMBL" id="FN649736">
    <property type="protein sequence ID" value="CBN79793.1"/>
    <property type="molecule type" value="Genomic_DNA"/>
</dbReference>
<keyword evidence="3 5" id="KW-1133">Transmembrane helix</keyword>
<dbReference type="Pfam" id="PF03208">
    <property type="entry name" value="PRA1"/>
    <property type="match status" value="1"/>
</dbReference>
<dbReference type="STRING" id="2880.D8LEX3"/>
<protein>
    <recommendedName>
        <fullName evidence="5">PRA1 family protein</fullName>
    </recommendedName>
</protein>
<dbReference type="OrthoDB" id="203742at2759"/>
<dbReference type="GO" id="GO:0016020">
    <property type="term" value="C:membrane"/>
    <property type="evidence" value="ECO:0007669"/>
    <property type="project" value="UniProtKB-SubCell"/>
</dbReference>
<gene>
    <name evidence="7" type="ORF">Esi_0014_0114</name>
</gene>
<dbReference type="Proteomes" id="UP000002630">
    <property type="component" value="Linkage Group LG11"/>
</dbReference>
<proteinExistence type="inferred from homology"/>
<evidence type="ECO:0000256" key="2">
    <source>
        <dbReference type="ARBA" id="ARBA00022692"/>
    </source>
</evidence>
<dbReference type="InterPro" id="IPR004895">
    <property type="entry name" value="Prenylated_rab_accept_PRA1"/>
</dbReference>
<dbReference type="GO" id="GO:0005794">
    <property type="term" value="C:Golgi apparatus"/>
    <property type="evidence" value="ECO:0007669"/>
    <property type="project" value="TreeGrafter"/>
</dbReference>
<organism evidence="7 8">
    <name type="scientific">Ectocarpus siliculosus</name>
    <name type="common">Brown alga</name>
    <name type="synonym">Conferva siliculosa</name>
    <dbReference type="NCBI Taxonomy" id="2880"/>
    <lineage>
        <taxon>Eukaryota</taxon>
        <taxon>Sar</taxon>
        <taxon>Stramenopiles</taxon>
        <taxon>Ochrophyta</taxon>
        <taxon>PX clade</taxon>
        <taxon>Phaeophyceae</taxon>
        <taxon>Ectocarpales</taxon>
        <taxon>Ectocarpaceae</taxon>
        <taxon>Ectocarpus</taxon>
    </lineage>
</organism>
<dbReference type="InParanoid" id="D8LEX3"/>
<feature type="transmembrane region" description="Helical" evidence="5">
    <location>
        <begin position="147"/>
        <end position="180"/>
    </location>
</feature>
<comment type="subcellular location">
    <subcellularLocation>
        <location evidence="1 5">Membrane</location>
        <topology evidence="1 5">Multi-pass membrane protein</topology>
    </subcellularLocation>
</comment>
<evidence type="ECO:0000313" key="8">
    <source>
        <dbReference type="Proteomes" id="UP000002630"/>
    </source>
</evidence>
<keyword evidence="8" id="KW-1185">Reference proteome</keyword>
<comment type="similarity">
    <text evidence="5">Belongs to the PRA1 family.</text>
</comment>
<evidence type="ECO:0000256" key="6">
    <source>
        <dbReference type="SAM" id="MobiDB-lite"/>
    </source>
</evidence>
<feature type="compositionally biased region" description="Low complexity" evidence="6">
    <location>
        <begin position="11"/>
        <end position="25"/>
    </location>
</feature>
<dbReference type="EMBL" id="FN648000">
    <property type="protein sequence ID" value="CBN79793.1"/>
    <property type="molecule type" value="Genomic_DNA"/>
</dbReference>
<sequence length="225" mass="24484">MPEPQLRRRPVGSGSRGSAPPRPNVANQNQAVALAVLSELGAMMELFFKGLRLKEMKGWGEFFARFKAPRAWNTKVLDERLTTNFLHYRGNYSVVAAGLLVVGIISNPYVLLALLCCALLLTFLFPTGEPRRAVRVGDRTLERQERLAAAVIGASCILGLTGAWYILLFYGGAGVLLCLLHGVFRPRSIGSKTSRAAAEAQAGFTIENAQNFAENIFGITGSRSQ</sequence>
<dbReference type="PANTHER" id="PTHR19317">
    <property type="entry name" value="PRENYLATED RAB ACCEPTOR 1-RELATED"/>
    <property type="match status" value="1"/>
</dbReference>
<evidence type="ECO:0000256" key="4">
    <source>
        <dbReference type="ARBA" id="ARBA00023136"/>
    </source>
</evidence>